<dbReference type="GO" id="GO:0015074">
    <property type="term" value="P:DNA integration"/>
    <property type="evidence" value="ECO:0007669"/>
    <property type="project" value="InterPro"/>
</dbReference>
<dbReference type="Pfam" id="PF13102">
    <property type="entry name" value="Phage_int_SAM_5"/>
    <property type="match status" value="1"/>
</dbReference>
<dbReference type="PROSITE" id="PS51898">
    <property type="entry name" value="TYR_RECOMBINASE"/>
    <property type="match status" value="1"/>
</dbReference>
<evidence type="ECO:0000256" key="3">
    <source>
        <dbReference type="ARBA" id="ARBA00023172"/>
    </source>
</evidence>
<dbReference type="Proteomes" id="UP000764045">
    <property type="component" value="Unassembled WGS sequence"/>
</dbReference>
<keyword evidence="6" id="KW-1185">Reference proteome</keyword>
<dbReference type="SUPFAM" id="SSF56349">
    <property type="entry name" value="DNA breaking-rejoining enzymes"/>
    <property type="match status" value="1"/>
</dbReference>
<reference evidence="5 6" key="1">
    <citation type="journal article" date="2021" name="Sci. Rep.">
        <title>The distribution of antibiotic resistance genes in chicken gut microbiota commensals.</title>
        <authorList>
            <person name="Juricova H."/>
            <person name="Matiasovicova J."/>
            <person name="Kubasova T."/>
            <person name="Cejkova D."/>
            <person name="Rychlik I."/>
        </authorList>
    </citation>
    <scope>NUCLEOTIDE SEQUENCE [LARGE SCALE GENOMIC DNA]</scope>
    <source>
        <strain evidence="5 6">An819</strain>
    </source>
</reference>
<dbReference type="Pfam" id="PF00589">
    <property type="entry name" value="Phage_integrase"/>
    <property type="match status" value="1"/>
</dbReference>
<dbReference type="Gene3D" id="1.10.443.10">
    <property type="entry name" value="Intergrase catalytic core"/>
    <property type="match status" value="1"/>
</dbReference>
<dbReference type="InterPro" id="IPR002104">
    <property type="entry name" value="Integrase_catalytic"/>
</dbReference>
<dbReference type="InterPro" id="IPR013762">
    <property type="entry name" value="Integrase-like_cat_sf"/>
</dbReference>
<sequence length="402" mass="46560">MTSIKLKFRPSTTPGKEGSLVFQLIHGRSVRRITSEYKIFAEEWDEAAGRIVLPTLSSPRYVHLVSVESALQWEMNRLKRMVEESEKATGTVNLDEIIANFSPSLDAQDSVFNFIRGQIRHKKQLGKVRSAETYRSTLYSFMHFRGGIDLTFDMMDDGLMELYEAWMLNAGLTRNTTSFYMRILRTNYKMAVEKGLTPDRHPFRHVYCGMDKTVKRSITFIEIKKINDLDLSRSPNLDFARDMFMFSFCTRGMSFIDMAYLKKTDLNNGCLAYRRKKTGQLLTMEWTCQMQDIISKYKPNATRYLLPILTHEDGSERRQYQNQMRKINRQLKEIARMAGLPLPLSMYYSRHSWATIARGKDIPLSVISEALGHDSEATTQIYLDSIKSSEVDKANRMIMEGL</sequence>
<dbReference type="InterPro" id="IPR050090">
    <property type="entry name" value="Tyrosine_recombinase_XerCD"/>
</dbReference>
<name>A0A938WQ56_9BACT</name>
<accession>A0A938WQ56</accession>
<proteinExistence type="inferred from homology"/>
<keyword evidence="3" id="KW-0233">DNA recombination</keyword>
<evidence type="ECO:0000313" key="5">
    <source>
        <dbReference type="EMBL" id="MBM6662983.1"/>
    </source>
</evidence>
<dbReference type="PANTHER" id="PTHR30349">
    <property type="entry name" value="PHAGE INTEGRASE-RELATED"/>
    <property type="match status" value="1"/>
</dbReference>
<dbReference type="InterPro" id="IPR011010">
    <property type="entry name" value="DNA_brk_join_enz"/>
</dbReference>
<dbReference type="Gene3D" id="1.10.150.130">
    <property type="match status" value="1"/>
</dbReference>
<dbReference type="AlphaFoldDB" id="A0A938WQ56"/>
<comment type="similarity">
    <text evidence="1">Belongs to the 'phage' integrase family.</text>
</comment>
<dbReference type="CDD" id="cd01185">
    <property type="entry name" value="INTN1_C_like"/>
    <property type="match status" value="1"/>
</dbReference>
<dbReference type="InterPro" id="IPR025269">
    <property type="entry name" value="SAM-like_dom"/>
</dbReference>
<keyword evidence="2" id="KW-0238">DNA-binding</keyword>
<dbReference type="PANTHER" id="PTHR30349:SF64">
    <property type="entry name" value="PROPHAGE INTEGRASE INTD-RELATED"/>
    <property type="match status" value="1"/>
</dbReference>
<evidence type="ECO:0000259" key="4">
    <source>
        <dbReference type="PROSITE" id="PS51898"/>
    </source>
</evidence>
<dbReference type="EMBL" id="JACJJL010000038">
    <property type="protein sequence ID" value="MBM6662983.1"/>
    <property type="molecule type" value="Genomic_DNA"/>
</dbReference>
<evidence type="ECO:0000256" key="1">
    <source>
        <dbReference type="ARBA" id="ARBA00008857"/>
    </source>
</evidence>
<comment type="caution">
    <text evidence="5">The sequence shown here is derived from an EMBL/GenBank/DDBJ whole genome shotgun (WGS) entry which is preliminary data.</text>
</comment>
<feature type="domain" description="Tyr recombinase" evidence="4">
    <location>
        <begin position="213"/>
        <end position="398"/>
    </location>
</feature>
<protein>
    <submittedName>
        <fullName evidence="5">Site-specific integrase</fullName>
    </submittedName>
</protein>
<gene>
    <name evidence="5" type="ORF">H6B30_14740</name>
</gene>
<dbReference type="RefSeq" id="WP_205111941.1">
    <property type="nucleotide sequence ID" value="NZ_JACJJL010000038.1"/>
</dbReference>
<evidence type="ECO:0000256" key="2">
    <source>
        <dbReference type="ARBA" id="ARBA00023125"/>
    </source>
</evidence>
<evidence type="ECO:0000313" key="6">
    <source>
        <dbReference type="Proteomes" id="UP000764045"/>
    </source>
</evidence>
<dbReference type="InterPro" id="IPR010998">
    <property type="entry name" value="Integrase_recombinase_N"/>
</dbReference>
<dbReference type="GO" id="GO:0006310">
    <property type="term" value="P:DNA recombination"/>
    <property type="evidence" value="ECO:0007669"/>
    <property type="project" value="UniProtKB-KW"/>
</dbReference>
<organism evidence="5 6">
    <name type="scientific">Marseilla massiliensis</name>
    <dbReference type="NCBI Taxonomy" id="1841864"/>
    <lineage>
        <taxon>Bacteria</taxon>
        <taxon>Pseudomonadati</taxon>
        <taxon>Bacteroidota</taxon>
        <taxon>Bacteroidia</taxon>
        <taxon>Bacteroidales</taxon>
        <taxon>Prevotellaceae</taxon>
        <taxon>Marseilla</taxon>
    </lineage>
</organism>
<dbReference type="GO" id="GO:0003677">
    <property type="term" value="F:DNA binding"/>
    <property type="evidence" value="ECO:0007669"/>
    <property type="project" value="UniProtKB-KW"/>
</dbReference>